<sequence length="67" mass="7159">MCASRTMTPPASTRPRINFALAAVSPAQRRLLSAPMGWSAQISRRFVFSAAKFPPVAGIPIAAEFAI</sequence>
<dbReference type="AlphaFoldDB" id="A0A0M3QTY7"/>
<organism evidence="1 2">
    <name type="scientific">Drosophila busckii</name>
    <name type="common">Fruit fly</name>
    <dbReference type="NCBI Taxonomy" id="30019"/>
    <lineage>
        <taxon>Eukaryota</taxon>
        <taxon>Metazoa</taxon>
        <taxon>Ecdysozoa</taxon>
        <taxon>Arthropoda</taxon>
        <taxon>Hexapoda</taxon>
        <taxon>Insecta</taxon>
        <taxon>Pterygota</taxon>
        <taxon>Neoptera</taxon>
        <taxon>Endopterygota</taxon>
        <taxon>Diptera</taxon>
        <taxon>Brachycera</taxon>
        <taxon>Muscomorpha</taxon>
        <taxon>Ephydroidea</taxon>
        <taxon>Drosophilidae</taxon>
        <taxon>Drosophila</taxon>
    </lineage>
</organism>
<accession>A0A0M3QTY7</accession>
<name>A0A0M3QTY7_DROBS</name>
<keyword evidence="2" id="KW-1185">Reference proteome</keyword>
<evidence type="ECO:0000313" key="2">
    <source>
        <dbReference type="Proteomes" id="UP000494163"/>
    </source>
</evidence>
<reference evidence="1 2" key="1">
    <citation type="submission" date="2015-08" db="EMBL/GenBank/DDBJ databases">
        <title>Ancestral chromatin configuration constrains chromatin evolution on differentiating sex chromosomes in Drosophila.</title>
        <authorList>
            <person name="Zhou Q."/>
            <person name="Bachtrog D."/>
        </authorList>
    </citation>
    <scope>NUCLEOTIDE SEQUENCE [LARGE SCALE GENOMIC DNA]</scope>
    <source>
        <tissue evidence="1">Whole larvae</tissue>
    </source>
</reference>
<proteinExistence type="predicted"/>
<dbReference type="Proteomes" id="UP000494163">
    <property type="component" value="Chromosome 2L"/>
</dbReference>
<protein>
    <submittedName>
        <fullName evidence="1">CG14958</fullName>
    </submittedName>
</protein>
<evidence type="ECO:0000313" key="1">
    <source>
        <dbReference type="EMBL" id="ALC39733.1"/>
    </source>
</evidence>
<gene>
    <name evidence="1" type="ORF">Dbus_chr2Lg1818</name>
</gene>
<dbReference type="EMBL" id="CP012523">
    <property type="protein sequence ID" value="ALC39733.1"/>
    <property type="molecule type" value="Genomic_DNA"/>
</dbReference>